<proteinExistence type="inferred from homology"/>
<reference evidence="7 8" key="1">
    <citation type="journal article" date="2019" name="Sci. Rep.">
        <title>A high-quality genome of Eragrostis curvula grass provides insights into Poaceae evolution and supports new strategies to enhance forage quality.</title>
        <authorList>
            <person name="Carballo J."/>
            <person name="Santos B.A.C.M."/>
            <person name="Zappacosta D."/>
            <person name="Garbus I."/>
            <person name="Selva J.P."/>
            <person name="Gallo C.A."/>
            <person name="Diaz A."/>
            <person name="Albertini E."/>
            <person name="Caccamo M."/>
            <person name="Echenique V."/>
        </authorList>
    </citation>
    <scope>NUCLEOTIDE SEQUENCE [LARGE SCALE GENOMIC DNA]</scope>
    <source>
        <strain evidence="8">cv. Victoria</strain>
        <tissue evidence="7">Leaf</tissue>
    </source>
</reference>
<dbReference type="Pfam" id="PF23106">
    <property type="entry name" value="EGF_Teneurin"/>
    <property type="match status" value="1"/>
</dbReference>
<dbReference type="Gramene" id="TVU48238">
    <property type="protein sequence ID" value="TVU48238"/>
    <property type="gene ID" value="EJB05_07867"/>
</dbReference>
<evidence type="ECO:0000256" key="4">
    <source>
        <dbReference type="ARBA" id="ARBA00022968"/>
    </source>
</evidence>
<dbReference type="PANTHER" id="PTHR11062">
    <property type="entry name" value="EXOSTOSIN HEPARAN SULFATE GLYCOSYLTRANSFERASE -RELATED"/>
    <property type="match status" value="1"/>
</dbReference>
<keyword evidence="3" id="KW-0328">Glycosyltransferase</keyword>
<evidence type="ECO:0000256" key="3">
    <source>
        <dbReference type="ARBA" id="ARBA00022676"/>
    </source>
</evidence>
<organism evidence="7 8">
    <name type="scientific">Eragrostis curvula</name>
    <name type="common">weeping love grass</name>
    <dbReference type="NCBI Taxonomy" id="38414"/>
    <lineage>
        <taxon>Eukaryota</taxon>
        <taxon>Viridiplantae</taxon>
        <taxon>Streptophyta</taxon>
        <taxon>Embryophyta</taxon>
        <taxon>Tracheophyta</taxon>
        <taxon>Spermatophyta</taxon>
        <taxon>Magnoliopsida</taxon>
        <taxon>Liliopsida</taxon>
        <taxon>Poales</taxon>
        <taxon>Poaceae</taxon>
        <taxon>PACMAD clade</taxon>
        <taxon>Chloridoideae</taxon>
        <taxon>Eragrostideae</taxon>
        <taxon>Eragrostidinae</taxon>
        <taxon>Eragrostis</taxon>
    </lineage>
</organism>
<dbReference type="Pfam" id="PF03016">
    <property type="entry name" value="Exostosin_GT47"/>
    <property type="match status" value="1"/>
</dbReference>
<gene>
    <name evidence="7" type="ORF">EJB05_07867</name>
</gene>
<name>A0A5J9WJ37_9POAL</name>
<evidence type="ECO:0000256" key="5">
    <source>
        <dbReference type="ARBA" id="ARBA00023034"/>
    </source>
</evidence>
<dbReference type="Gene3D" id="2.10.25.10">
    <property type="entry name" value="Laminin"/>
    <property type="match status" value="1"/>
</dbReference>
<evidence type="ECO:0000256" key="2">
    <source>
        <dbReference type="ARBA" id="ARBA00010271"/>
    </source>
</evidence>
<dbReference type="InterPro" id="IPR004263">
    <property type="entry name" value="Exostosin"/>
</dbReference>
<dbReference type="PANTHER" id="PTHR11062:SF268">
    <property type="entry name" value="FAMILY PROTEIN, PUTATIVE, EXPRESSED-RELATED"/>
    <property type="match status" value="1"/>
</dbReference>
<dbReference type="EMBL" id="RWGY01000004">
    <property type="protein sequence ID" value="TVU48238.1"/>
    <property type="molecule type" value="Genomic_DNA"/>
</dbReference>
<comment type="caution">
    <text evidence="7">The sequence shown here is derived from an EMBL/GenBank/DDBJ whole genome shotgun (WGS) entry which is preliminary data.</text>
</comment>
<keyword evidence="3" id="KW-0808">Transferase</keyword>
<dbReference type="GO" id="GO:0016757">
    <property type="term" value="F:glycosyltransferase activity"/>
    <property type="evidence" value="ECO:0007669"/>
    <property type="project" value="UniProtKB-KW"/>
</dbReference>
<dbReference type="AlphaFoldDB" id="A0A5J9WJ37"/>
<keyword evidence="4" id="KW-0735">Signal-anchor</keyword>
<evidence type="ECO:0000313" key="8">
    <source>
        <dbReference type="Proteomes" id="UP000324897"/>
    </source>
</evidence>
<dbReference type="OrthoDB" id="1924787at2759"/>
<dbReference type="InterPro" id="IPR040911">
    <property type="entry name" value="Exostosin_GT47"/>
</dbReference>
<keyword evidence="8" id="KW-1185">Reference proteome</keyword>
<keyword evidence="4" id="KW-0812">Transmembrane</keyword>
<accession>A0A5J9WJ37</accession>
<sequence>MPTIRSTKCPVAFLGVAGALAVLVSAVHVFMVPILPSSLNYFGARSSITRPGNVLPGVGVVNSRLRGQFPSDSYGAVTFRGAPWKAEIGRWLAGCNANSSSVNVTEVQSGARKTAVAEGCATMSWGNADAFMDILVMKLECNLPSSPEWPAGRWIVSMCAAHCDTTRAMCFCGPGTKYPDRPVAEACGFETIPPTKPDGPKLTDWKKPDLENIFTTNSSKPGWCNVVPEDAYSSKTKFKKECDCKYDGLWGQFCETRVECSCINQCSGHGYCHGGFCQCDSGYFGIDCSIPSAYSLANDWPSWLQSPMKLSDLKSSSKGPTNVKVIVQKKRPLIYVYDLPAEFDSHLLEGRHFKLQCVNRIYDDKNRTIWFPQLYGAQMALYESILASPHRTLNGDEADYFYVPVLDSCLITRSDDSPHLLMPRDLRLRSYHTLEYYRMAYDHIAQRYPYWNRTSGRDHIWFFSWDEGACYAPREIWNSMMLVHWGNTNTKHMNSTTAYWADNWDHIPLDRRGSHPCFDPRKDLVLPAWKEPNPGAIWLKLWARPRINRTTLFYFNGNLGPAFEGGRPEDTYSMGIRQKLAAEFSSTPNKQGNLGRQHSTNVTVTNLRTEKYYEELANSVFCGVLPGDGWSGRMEDSMLQGCIPVIIQDGIFLPYENVLNYNSFAVRIREDDIPDLIRKLEGINQTQVDFMLGNVRQIWQRFFYRDSILLEAQRQKRLYSEEAPWSVEVSKLDAADDAFATFIQVLHYKLYNDPWRQDLLQTKETGLPDICSKAS</sequence>
<keyword evidence="5" id="KW-0333">Golgi apparatus</keyword>
<comment type="subcellular location">
    <subcellularLocation>
        <location evidence="1">Golgi apparatus membrane</location>
        <topology evidence="1">Single-pass type II membrane protein</topology>
    </subcellularLocation>
</comment>
<protein>
    <recommendedName>
        <fullName evidence="6">Exostosin GT47 domain-containing protein</fullName>
    </recommendedName>
</protein>
<comment type="similarity">
    <text evidence="2">Belongs to the glycosyltransferase 47 family.</text>
</comment>
<evidence type="ECO:0000256" key="1">
    <source>
        <dbReference type="ARBA" id="ARBA00004323"/>
    </source>
</evidence>
<feature type="domain" description="Exostosin GT47" evidence="6">
    <location>
        <begin position="329"/>
        <end position="680"/>
    </location>
</feature>
<evidence type="ECO:0000259" key="6">
    <source>
        <dbReference type="Pfam" id="PF03016"/>
    </source>
</evidence>
<dbReference type="GO" id="GO:0000139">
    <property type="term" value="C:Golgi membrane"/>
    <property type="evidence" value="ECO:0007669"/>
    <property type="project" value="UniProtKB-SubCell"/>
</dbReference>
<dbReference type="Proteomes" id="UP000324897">
    <property type="component" value="Chromosome 5"/>
</dbReference>
<evidence type="ECO:0000313" key="7">
    <source>
        <dbReference type="EMBL" id="TVU48238.1"/>
    </source>
</evidence>